<reference evidence="2 3" key="1">
    <citation type="submission" date="2020-08" db="EMBL/GenBank/DDBJ databases">
        <title>Genome sequence of Diaphorobacter aerolatus KACC 16536T.</title>
        <authorList>
            <person name="Hyun D.-W."/>
            <person name="Bae J.-W."/>
        </authorList>
    </citation>
    <scope>NUCLEOTIDE SEQUENCE [LARGE SCALE GENOMIC DNA]</scope>
    <source>
        <strain evidence="2 3">KACC 16536</strain>
    </source>
</reference>
<organism evidence="2 3">
    <name type="scientific">Diaphorobacter aerolatus</name>
    <dbReference type="NCBI Taxonomy" id="1288495"/>
    <lineage>
        <taxon>Bacteria</taxon>
        <taxon>Pseudomonadati</taxon>
        <taxon>Pseudomonadota</taxon>
        <taxon>Betaproteobacteria</taxon>
        <taxon>Burkholderiales</taxon>
        <taxon>Comamonadaceae</taxon>
        <taxon>Diaphorobacter</taxon>
    </lineage>
</organism>
<name>A0A7H0GJF0_9BURK</name>
<gene>
    <name evidence="2" type="ORF">H9K75_21075</name>
</gene>
<dbReference type="SUPFAM" id="SSF48403">
    <property type="entry name" value="Ankyrin repeat"/>
    <property type="match status" value="1"/>
</dbReference>
<protein>
    <submittedName>
        <fullName evidence="2">Ankyrin repeat domain-containing protein</fullName>
    </submittedName>
</protein>
<dbReference type="RefSeq" id="WP_187724014.1">
    <property type="nucleotide sequence ID" value="NZ_CP060783.1"/>
</dbReference>
<dbReference type="Gene3D" id="1.25.40.20">
    <property type="entry name" value="Ankyrin repeat-containing domain"/>
    <property type="match status" value="1"/>
</dbReference>
<dbReference type="InterPro" id="IPR036770">
    <property type="entry name" value="Ankyrin_rpt-contain_sf"/>
</dbReference>
<keyword evidence="3" id="KW-1185">Reference proteome</keyword>
<dbReference type="Proteomes" id="UP000516028">
    <property type="component" value="Chromosome"/>
</dbReference>
<dbReference type="EMBL" id="CP060783">
    <property type="protein sequence ID" value="QNP48416.1"/>
    <property type="molecule type" value="Genomic_DNA"/>
</dbReference>
<accession>A0A7H0GJF0</accession>
<evidence type="ECO:0000313" key="3">
    <source>
        <dbReference type="Proteomes" id="UP000516028"/>
    </source>
</evidence>
<proteinExistence type="predicted"/>
<dbReference type="AlphaFoldDB" id="A0A7H0GJF0"/>
<dbReference type="KEGG" id="daer:H9K75_21075"/>
<sequence length="320" mass="35961">MSTEIDRLNERLQDMRADQGVNNSLFSELVAIVQKQQSLIAELQKKLGVDTSRDSSSTTSTPTPSTHSPIEPDKFYTKKEAAHILRVTIAALDKRRERGDTKLKVTTTGGRVYYFGKDILSSMSSFAQNDYPVFHHEQKFYNEQSWVTFLVAHPDFQPELVEFLPTYESSFPEFSNALLSQNLPQLTPEIAKDFDTSTFLLDSILSSDKPKTLTLLNAIKHLANNGVAINQDTEKFYRNSLHVLAMYGDTIAQPQELTSLIECLIDNGADINALDNEGKTPTEIAPQGSNFLKWYDSQSLASSLENLLVEKSDKPKKVFK</sequence>
<feature type="region of interest" description="Disordered" evidence="1">
    <location>
        <begin position="50"/>
        <end position="73"/>
    </location>
</feature>
<evidence type="ECO:0000256" key="1">
    <source>
        <dbReference type="SAM" id="MobiDB-lite"/>
    </source>
</evidence>
<feature type="compositionally biased region" description="Low complexity" evidence="1">
    <location>
        <begin position="54"/>
        <end position="69"/>
    </location>
</feature>
<evidence type="ECO:0000313" key="2">
    <source>
        <dbReference type="EMBL" id="QNP48416.1"/>
    </source>
</evidence>